<dbReference type="Gene3D" id="1.10.10.10">
    <property type="entry name" value="Winged helix-like DNA-binding domain superfamily/Winged helix DNA-binding domain"/>
    <property type="match status" value="1"/>
</dbReference>
<dbReference type="RefSeq" id="WP_036873927.1">
    <property type="nucleotide sequence ID" value="NZ_JRNN01000077.1"/>
</dbReference>
<dbReference type="AlphaFoldDB" id="A0A095ZGT4"/>
<sequence length="176" mass="20417">MEKVEFHNTPDGRVMYCTNGEEERRLTKFSVELNEYIAHIIQKRYNKAYTALSEMYNGDKFKMVERFVRCNFGANDLLTNDIEDGILYFEEVQCPLRGICKNENVICKPKNHIGLSVSERDITRLYLSGYTLDEISQQLHKNRSTTKSLLTRVKNKLGAKTSREIIKLCRLNGIAL</sequence>
<dbReference type="InterPro" id="IPR000792">
    <property type="entry name" value="Tscrpt_reg_LuxR_C"/>
</dbReference>
<organism evidence="2 3">
    <name type="scientific">Hoylesella buccalis DNF00853</name>
    <dbReference type="NCBI Taxonomy" id="1401074"/>
    <lineage>
        <taxon>Bacteria</taxon>
        <taxon>Pseudomonadati</taxon>
        <taxon>Bacteroidota</taxon>
        <taxon>Bacteroidia</taxon>
        <taxon>Bacteroidales</taxon>
        <taxon>Prevotellaceae</taxon>
        <taxon>Hoylesella</taxon>
    </lineage>
</organism>
<name>A0A095ZGT4_9BACT</name>
<reference evidence="2 3" key="1">
    <citation type="submission" date="2014-07" db="EMBL/GenBank/DDBJ databases">
        <authorList>
            <person name="McCorrison J."/>
            <person name="Sanka R."/>
            <person name="Torralba M."/>
            <person name="Gillis M."/>
            <person name="Haft D.H."/>
            <person name="Methe B."/>
            <person name="Sutton G."/>
            <person name="Nelson K.E."/>
        </authorList>
    </citation>
    <scope>NUCLEOTIDE SEQUENCE [LARGE SCALE GENOMIC DNA]</scope>
    <source>
        <strain evidence="2 3">DNF00853</strain>
    </source>
</reference>
<comment type="caution">
    <text evidence="2">The sequence shown here is derived from an EMBL/GenBank/DDBJ whole genome shotgun (WGS) entry which is preliminary data.</text>
</comment>
<dbReference type="SMART" id="SM00421">
    <property type="entry name" value="HTH_LUXR"/>
    <property type="match status" value="1"/>
</dbReference>
<dbReference type="InterPro" id="IPR036388">
    <property type="entry name" value="WH-like_DNA-bd_sf"/>
</dbReference>
<dbReference type="EMBL" id="JRNN01000077">
    <property type="protein sequence ID" value="KGF33888.1"/>
    <property type="molecule type" value="Genomic_DNA"/>
</dbReference>
<dbReference type="SUPFAM" id="SSF46894">
    <property type="entry name" value="C-terminal effector domain of the bipartite response regulators"/>
    <property type="match status" value="1"/>
</dbReference>
<evidence type="ECO:0000259" key="1">
    <source>
        <dbReference type="SMART" id="SM00421"/>
    </source>
</evidence>
<evidence type="ECO:0000313" key="3">
    <source>
        <dbReference type="Proteomes" id="UP000029556"/>
    </source>
</evidence>
<accession>A0A095ZGT4</accession>
<feature type="domain" description="HTH luxR-type" evidence="1">
    <location>
        <begin position="112"/>
        <end position="169"/>
    </location>
</feature>
<dbReference type="GO" id="GO:0006355">
    <property type="term" value="P:regulation of DNA-templated transcription"/>
    <property type="evidence" value="ECO:0007669"/>
    <property type="project" value="InterPro"/>
</dbReference>
<gene>
    <name evidence="2" type="ORF">HMPREF2137_09665</name>
</gene>
<dbReference type="GO" id="GO:0003677">
    <property type="term" value="F:DNA binding"/>
    <property type="evidence" value="ECO:0007669"/>
    <property type="project" value="InterPro"/>
</dbReference>
<dbReference type="InterPro" id="IPR016032">
    <property type="entry name" value="Sig_transdc_resp-reg_C-effctor"/>
</dbReference>
<dbReference type="Proteomes" id="UP000029556">
    <property type="component" value="Unassembled WGS sequence"/>
</dbReference>
<proteinExistence type="predicted"/>
<protein>
    <recommendedName>
        <fullName evidence="1">HTH luxR-type domain-containing protein</fullName>
    </recommendedName>
</protein>
<dbReference type="OrthoDB" id="840236at2"/>
<evidence type="ECO:0000313" key="2">
    <source>
        <dbReference type="EMBL" id="KGF33888.1"/>
    </source>
</evidence>